<dbReference type="EMBL" id="DPVE01000070">
    <property type="protein sequence ID" value="HCK29355.1"/>
    <property type="molecule type" value="Genomic_DNA"/>
</dbReference>
<sequence length="205" mass="24274">MLKNIRFKIIRLLISTYLPFLLISIFLLINLLYIWFGNFLIKIENQNNISLITSLLGSAATVFAAITAAVLVLNWKTQHNLSLISRLINDIWDLHGQFTSKIYVLTYTFSIETKESEYKVTYAELIETAVPLRSKTQQLQILLEGQFDEKNWELIQKYLNYLEMFYPWSALEFLEFKDDRYDFHNEFQYAHSALMNVCRKYISLE</sequence>
<keyword evidence="1" id="KW-0472">Membrane</keyword>
<dbReference type="RefSeq" id="WP_005005012.1">
    <property type="nucleotide sequence ID" value="NZ_BHGA01000005.1"/>
</dbReference>
<gene>
    <name evidence="2" type="ORF">DHW29_03610</name>
</gene>
<name>A0A3D2SLB0_9GAMM</name>
<dbReference type="AlphaFoldDB" id="A0A3D2SLB0"/>
<evidence type="ECO:0000313" key="2">
    <source>
        <dbReference type="EMBL" id="HCK29355.1"/>
    </source>
</evidence>
<keyword evidence="1" id="KW-1133">Transmembrane helix</keyword>
<evidence type="ECO:0000256" key="1">
    <source>
        <dbReference type="SAM" id="Phobius"/>
    </source>
</evidence>
<dbReference type="Proteomes" id="UP000263596">
    <property type="component" value="Unassembled WGS sequence"/>
</dbReference>
<accession>A0A3D2SLB0</accession>
<proteinExistence type="predicted"/>
<protein>
    <submittedName>
        <fullName evidence="2">Uncharacterized protein</fullName>
    </submittedName>
</protein>
<evidence type="ECO:0000313" key="3">
    <source>
        <dbReference type="Proteomes" id="UP000263596"/>
    </source>
</evidence>
<organism evidence="2 3">
    <name type="scientific">Acinetobacter ursingii</name>
    <dbReference type="NCBI Taxonomy" id="108980"/>
    <lineage>
        <taxon>Bacteria</taxon>
        <taxon>Pseudomonadati</taxon>
        <taxon>Pseudomonadota</taxon>
        <taxon>Gammaproteobacteria</taxon>
        <taxon>Moraxellales</taxon>
        <taxon>Moraxellaceae</taxon>
        <taxon>Acinetobacter</taxon>
    </lineage>
</organism>
<feature type="transmembrane region" description="Helical" evidence="1">
    <location>
        <begin position="48"/>
        <end position="73"/>
    </location>
</feature>
<comment type="caution">
    <text evidence="2">The sequence shown here is derived from an EMBL/GenBank/DDBJ whole genome shotgun (WGS) entry which is preliminary data.</text>
</comment>
<reference evidence="2 3" key="1">
    <citation type="journal article" date="2018" name="Nat. Biotechnol.">
        <title>A standardized bacterial taxonomy based on genome phylogeny substantially revises the tree of life.</title>
        <authorList>
            <person name="Parks D.H."/>
            <person name="Chuvochina M."/>
            <person name="Waite D.W."/>
            <person name="Rinke C."/>
            <person name="Skarshewski A."/>
            <person name="Chaumeil P.A."/>
            <person name="Hugenholtz P."/>
        </authorList>
    </citation>
    <scope>NUCLEOTIDE SEQUENCE [LARGE SCALE GENOMIC DNA]</scope>
    <source>
        <strain evidence="2">UBA9669</strain>
    </source>
</reference>
<keyword evidence="1" id="KW-0812">Transmembrane</keyword>
<feature type="transmembrane region" description="Helical" evidence="1">
    <location>
        <begin position="12"/>
        <end position="36"/>
    </location>
</feature>